<keyword evidence="2" id="KW-1185">Reference proteome</keyword>
<comment type="caution">
    <text evidence="1">The sequence shown here is derived from an EMBL/GenBank/DDBJ whole genome shotgun (WGS) entry which is preliminary data.</text>
</comment>
<accession>A0ACC1NRM8</accession>
<protein>
    <submittedName>
        <fullName evidence="1">Uncharacterized protein</fullName>
    </submittedName>
</protein>
<evidence type="ECO:0000313" key="2">
    <source>
        <dbReference type="Proteomes" id="UP001143856"/>
    </source>
</evidence>
<sequence length="843" mass="93441">MENRQGDSLAASRSVTTNAGSSGREWTAEELMCLQQTSRIIGVPFSNFMRFAETHGENDVTFIGTHKPHRFINSREWTTEELATFQRTARVIPVSLSRLIFFAEAAVKSLPLSQSSSTTQQSAKALPAPEDLNPLPTFNTRPDSNPSGQLSEGRLDASPNVPFDDFAPVGDLGQFHTLDLIASYNHLTPDLRLQNDFLEHTHHDTIGDFAGVDDISGISYSAGSLAGRATFSPFDSAEWLNNPLPIMSPSASLAPQELLNTNPLGNIDPIAEYLEHRGNSDAEASSGSGITDPAQDDFSAILRQAGEHLVETRTDTTTNLMSRHVQLADEIGTRSGDRSINLQTLLQQFPIAVEHLPRATDTSLRDIDPTLRESSKSLRRSGHLGISSTAPSTARGKLDRMSGSRGHAQGAHRRSGVVKATASLQATGNNRESIRSPAMSSLGPCIRCSIAHKNCVPIPGSQECIRCRNQKYSMSTLPCLYFQITDITLFRTISDPISQKPYTILSLDCSIARTVHPLVEYSSGPAIEFRITQGLGTTLHLLARSFDSTAIQNPASPLIRNLYSHGYALADLNTARQEIRGFVFRSVVPYIRAKVSKHDSISWNIFAAACRRIELKMDFHEFLSDVLCLWTAARTIEGGWQFTGPQTLGIKPEVGESARLTDAAFIDYQFSAIVAQDVLLPLRYKVLKRLHELTHSNTSANWIVLFLANFILLHTYGLLIKQQRAFSRRRNAPLRYTLMPLIKGIHFGAKALPAHFHHICKGQKPFEIDWGQQPLSKATQRMAKLSQDEVDFITSLSQLAKAKVPYFKELMQTDEYESEYWFTGQLFVPDWRPPNTIEESPVA</sequence>
<dbReference type="Proteomes" id="UP001143856">
    <property type="component" value="Unassembled WGS sequence"/>
</dbReference>
<evidence type="ECO:0000313" key="1">
    <source>
        <dbReference type="EMBL" id="KAJ2981458.1"/>
    </source>
</evidence>
<organism evidence="1 2">
    <name type="scientific">Xylaria curta</name>
    <dbReference type="NCBI Taxonomy" id="42375"/>
    <lineage>
        <taxon>Eukaryota</taxon>
        <taxon>Fungi</taxon>
        <taxon>Dikarya</taxon>
        <taxon>Ascomycota</taxon>
        <taxon>Pezizomycotina</taxon>
        <taxon>Sordariomycetes</taxon>
        <taxon>Xylariomycetidae</taxon>
        <taxon>Xylariales</taxon>
        <taxon>Xylariaceae</taxon>
        <taxon>Xylaria</taxon>
    </lineage>
</organism>
<gene>
    <name evidence="1" type="ORF">NUW58_g6685</name>
</gene>
<dbReference type="EMBL" id="JAPDGR010001562">
    <property type="protein sequence ID" value="KAJ2981458.1"/>
    <property type="molecule type" value="Genomic_DNA"/>
</dbReference>
<name>A0ACC1NRM8_9PEZI</name>
<proteinExistence type="predicted"/>
<reference evidence="1" key="1">
    <citation type="submission" date="2022-10" db="EMBL/GenBank/DDBJ databases">
        <title>Genome Sequence of Xylaria curta.</title>
        <authorList>
            <person name="Buettner E."/>
        </authorList>
    </citation>
    <scope>NUCLEOTIDE SEQUENCE</scope>
    <source>
        <strain evidence="1">Babe10</strain>
    </source>
</reference>